<name>A0A392VLU7_9FABA</name>
<dbReference type="AlphaFoldDB" id="A0A392VLU7"/>
<sequence length="39" mass="4535">EFPINQAEEGDEDDCELPEGLTRLLEQEEKEIQPHQEPV</sequence>
<reference evidence="1 2" key="1">
    <citation type="journal article" date="2018" name="Front. Plant Sci.">
        <title>Red Clover (Trifolium pratense) and Zigzag Clover (T. medium) - A Picture of Genomic Similarities and Differences.</title>
        <authorList>
            <person name="Dluhosova J."/>
            <person name="Istvanek J."/>
            <person name="Nedelnik J."/>
            <person name="Repkova J."/>
        </authorList>
    </citation>
    <scope>NUCLEOTIDE SEQUENCE [LARGE SCALE GENOMIC DNA]</scope>
    <source>
        <strain evidence="2">cv. 10/8</strain>
        <tissue evidence="1">Leaf</tissue>
    </source>
</reference>
<evidence type="ECO:0000313" key="1">
    <source>
        <dbReference type="EMBL" id="MCI88443.1"/>
    </source>
</evidence>
<dbReference type="Proteomes" id="UP000265520">
    <property type="component" value="Unassembled WGS sequence"/>
</dbReference>
<proteinExistence type="predicted"/>
<organism evidence="1 2">
    <name type="scientific">Trifolium medium</name>
    <dbReference type="NCBI Taxonomy" id="97028"/>
    <lineage>
        <taxon>Eukaryota</taxon>
        <taxon>Viridiplantae</taxon>
        <taxon>Streptophyta</taxon>
        <taxon>Embryophyta</taxon>
        <taxon>Tracheophyta</taxon>
        <taxon>Spermatophyta</taxon>
        <taxon>Magnoliopsida</taxon>
        <taxon>eudicotyledons</taxon>
        <taxon>Gunneridae</taxon>
        <taxon>Pentapetalae</taxon>
        <taxon>rosids</taxon>
        <taxon>fabids</taxon>
        <taxon>Fabales</taxon>
        <taxon>Fabaceae</taxon>
        <taxon>Papilionoideae</taxon>
        <taxon>50 kb inversion clade</taxon>
        <taxon>NPAAA clade</taxon>
        <taxon>Hologalegina</taxon>
        <taxon>IRL clade</taxon>
        <taxon>Trifolieae</taxon>
        <taxon>Trifolium</taxon>
    </lineage>
</organism>
<evidence type="ECO:0000313" key="2">
    <source>
        <dbReference type="Proteomes" id="UP000265520"/>
    </source>
</evidence>
<keyword evidence="2" id="KW-1185">Reference proteome</keyword>
<accession>A0A392VLU7</accession>
<dbReference type="EMBL" id="LXQA011193183">
    <property type="protein sequence ID" value="MCI88443.1"/>
    <property type="molecule type" value="Genomic_DNA"/>
</dbReference>
<comment type="caution">
    <text evidence="1">The sequence shown here is derived from an EMBL/GenBank/DDBJ whole genome shotgun (WGS) entry which is preliminary data.</text>
</comment>
<protein>
    <submittedName>
        <fullName evidence="1">Uncharacterized protein</fullName>
    </submittedName>
</protein>
<feature type="non-terminal residue" evidence="1">
    <location>
        <position position="1"/>
    </location>
</feature>